<evidence type="ECO:0000256" key="1">
    <source>
        <dbReference type="ARBA" id="ARBA00013191"/>
    </source>
</evidence>
<dbReference type="Proteomes" id="UP001420932">
    <property type="component" value="Unassembled WGS sequence"/>
</dbReference>
<dbReference type="InterPro" id="IPR000794">
    <property type="entry name" value="Beta-ketoacyl_synthase"/>
</dbReference>
<keyword evidence="2" id="KW-0808">Transferase</keyword>
<dbReference type="EC" id="2.3.1.41" evidence="1"/>
<comment type="caution">
    <text evidence="5">The sequence shown here is derived from an EMBL/GenBank/DDBJ whole genome shotgun (WGS) entry which is preliminary data.</text>
</comment>
<dbReference type="GO" id="GO:0009570">
    <property type="term" value="C:chloroplast stroma"/>
    <property type="evidence" value="ECO:0007669"/>
    <property type="project" value="TreeGrafter"/>
</dbReference>
<dbReference type="PANTHER" id="PTHR11712">
    <property type="entry name" value="POLYKETIDE SYNTHASE-RELATED"/>
    <property type="match status" value="1"/>
</dbReference>
<feature type="region of interest" description="Disordered" evidence="3">
    <location>
        <begin position="211"/>
        <end position="261"/>
    </location>
</feature>
<dbReference type="PANTHER" id="PTHR11712:SF332">
    <property type="entry name" value="3-OXOACYL-[ACYL-CARRIER-PROTEIN] SYNTHASE II, CHLOROPLASTIC"/>
    <property type="match status" value="1"/>
</dbReference>
<feature type="compositionally biased region" description="Basic residues" evidence="3">
    <location>
        <begin position="218"/>
        <end position="228"/>
    </location>
</feature>
<feature type="domain" description="Beta-ketoacyl synthase C-terminal" evidence="4">
    <location>
        <begin position="178"/>
        <end position="206"/>
    </location>
</feature>
<feature type="compositionally biased region" description="Gly residues" evidence="3">
    <location>
        <begin position="234"/>
        <end position="251"/>
    </location>
</feature>
<name>A0AAP0J5X4_9MAGN</name>
<dbReference type="EMBL" id="JBBNAF010000007">
    <property type="protein sequence ID" value="KAK9128014.1"/>
    <property type="molecule type" value="Genomic_DNA"/>
</dbReference>
<keyword evidence="6" id="KW-1185">Reference proteome</keyword>
<reference evidence="5 6" key="1">
    <citation type="submission" date="2024-01" db="EMBL/GenBank/DDBJ databases">
        <title>Genome assemblies of Stephania.</title>
        <authorList>
            <person name="Yang L."/>
        </authorList>
    </citation>
    <scope>NUCLEOTIDE SEQUENCE [LARGE SCALE GENOMIC DNA]</scope>
    <source>
        <strain evidence="5">YNDBR</strain>
        <tissue evidence="5">Leaf</tissue>
    </source>
</reference>
<evidence type="ECO:0000256" key="2">
    <source>
        <dbReference type="ARBA" id="ARBA00022679"/>
    </source>
</evidence>
<dbReference type="Gene3D" id="3.40.47.10">
    <property type="match status" value="1"/>
</dbReference>
<dbReference type="GO" id="GO:0004315">
    <property type="term" value="F:3-oxoacyl-[acyl-carrier-protein] synthase activity"/>
    <property type="evidence" value="ECO:0007669"/>
    <property type="project" value="UniProtKB-EC"/>
</dbReference>
<evidence type="ECO:0000313" key="6">
    <source>
        <dbReference type="Proteomes" id="UP001420932"/>
    </source>
</evidence>
<feature type="region of interest" description="Disordered" evidence="3">
    <location>
        <begin position="65"/>
        <end position="88"/>
    </location>
</feature>
<dbReference type="Pfam" id="PF02801">
    <property type="entry name" value="Ketoacyl-synt_C"/>
    <property type="match status" value="1"/>
</dbReference>
<dbReference type="SUPFAM" id="SSF53901">
    <property type="entry name" value="Thiolase-like"/>
    <property type="match status" value="1"/>
</dbReference>
<dbReference type="InterPro" id="IPR014031">
    <property type="entry name" value="Ketoacyl_synth_C"/>
</dbReference>
<proteinExistence type="predicted"/>
<evidence type="ECO:0000313" key="5">
    <source>
        <dbReference type="EMBL" id="KAK9128014.1"/>
    </source>
</evidence>
<evidence type="ECO:0000256" key="3">
    <source>
        <dbReference type="SAM" id="MobiDB-lite"/>
    </source>
</evidence>
<protein>
    <recommendedName>
        <fullName evidence="1">beta-ketoacyl-[acyl-carrier-protein] synthase I</fullName>
        <ecNumber evidence="1">2.3.1.41</ecNumber>
    </recommendedName>
</protein>
<dbReference type="InterPro" id="IPR016039">
    <property type="entry name" value="Thiolase-like"/>
</dbReference>
<dbReference type="GO" id="GO:0005739">
    <property type="term" value="C:mitochondrion"/>
    <property type="evidence" value="ECO:0007669"/>
    <property type="project" value="TreeGrafter"/>
</dbReference>
<dbReference type="GO" id="GO:0006633">
    <property type="term" value="P:fatty acid biosynthetic process"/>
    <property type="evidence" value="ECO:0007669"/>
    <property type="project" value="TreeGrafter"/>
</dbReference>
<accession>A0AAP0J5X4</accession>
<sequence>MNNSLRRVDNVSWMFHKAGKFTVSKAYGRLTEARNATSEGDSYYRQRQFAFPHLTHLTLSIFIASPRPPPSQTTTPDDHPRRPPPPQTTTIFITVIVDGDSSTATRRRLVVVRSYLLLLVVATVLREDVNYINAHATSTQAGDIKGSQSSSLSGVAIRVFFVGLCDHPMFSFRTKKPIQLKVNSTKSMIGHLLGAAGAVEAVATVQKRTVAKCSTRGGTRRNSSRGRGRSQGNEGQGEGQSTGLGRGGQARRGGRRPINVVSYPNRGEDFIDLNEPVVESQNYNAERLSLDRELRGLPSKLSGHTQRSGEKDNVNTQEVLSSTSFRLPYVEKIPPYTSWIFLEKVVKINLWLGGDRYAMTNMVVRRLSRSDSEEEIAEPREEKHEFSKVKTIVMVREDLSVVCVLSAAS</sequence>
<organism evidence="5 6">
    <name type="scientific">Stephania yunnanensis</name>
    <dbReference type="NCBI Taxonomy" id="152371"/>
    <lineage>
        <taxon>Eukaryota</taxon>
        <taxon>Viridiplantae</taxon>
        <taxon>Streptophyta</taxon>
        <taxon>Embryophyta</taxon>
        <taxon>Tracheophyta</taxon>
        <taxon>Spermatophyta</taxon>
        <taxon>Magnoliopsida</taxon>
        <taxon>Ranunculales</taxon>
        <taxon>Menispermaceae</taxon>
        <taxon>Menispermoideae</taxon>
        <taxon>Cissampelideae</taxon>
        <taxon>Stephania</taxon>
    </lineage>
</organism>
<evidence type="ECO:0000259" key="4">
    <source>
        <dbReference type="Pfam" id="PF02801"/>
    </source>
</evidence>
<dbReference type="AlphaFoldDB" id="A0AAP0J5X4"/>
<gene>
    <name evidence="5" type="ORF">Syun_016811</name>
</gene>